<name>A0A5E8CJP3_9ZZZZ</name>
<accession>A0A5E8CJP3</accession>
<gene>
    <name evidence="1" type="ORF">CPAV1605_1262</name>
</gene>
<reference evidence="1" key="1">
    <citation type="submission" date="2019-09" db="EMBL/GenBank/DDBJ databases">
        <authorList>
            <person name="Needham M D."/>
        </authorList>
    </citation>
    <scope>NUCLEOTIDE SEQUENCE</scope>
</reference>
<evidence type="ECO:0000313" key="1">
    <source>
        <dbReference type="EMBL" id="VVU95511.1"/>
    </source>
</evidence>
<organism evidence="1">
    <name type="scientific">seawater metagenome</name>
    <dbReference type="NCBI Taxonomy" id="1561972"/>
    <lineage>
        <taxon>unclassified sequences</taxon>
        <taxon>metagenomes</taxon>
        <taxon>ecological metagenomes</taxon>
    </lineage>
</organism>
<dbReference type="AlphaFoldDB" id="A0A5E8CJP3"/>
<sequence length="295" mass="35235">MKQLYLLIKNKPNYFLVQDNLISNVVINGLKKNEMSSLSCYINKKTGSNLINVNKDIFKEVNKSIIDNFTEYDDIPNNIFTYAIKFYLYKKYSVTYFNENVKIYDNLYSMEIKEEDFDLYQIKKRWGFIRKTTINYKEINRKTHNKLIYMVNEEFKLLNRVADKNLLSTYSEGIFHDIFVLRTKLDTYKTEFLPFSIILNFMGILEKIHTCNSNSLILMLLKSMFEGISTIEQFINNNLNLQHVNKIIKYQVIRDYYAINLNFKSHNINNFVDDKFNLILNANRIPIIEEEFKFS</sequence>
<dbReference type="EMBL" id="CABVLZ010000004">
    <property type="protein sequence ID" value="VVU95511.1"/>
    <property type="molecule type" value="Genomic_DNA"/>
</dbReference>
<protein>
    <submittedName>
        <fullName evidence="1">Uncharacterized protein</fullName>
    </submittedName>
</protein>
<proteinExistence type="predicted"/>